<evidence type="ECO:0000256" key="2">
    <source>
        <dbReference type="SAM" id="Phobius"/>
    </source>
</evidence>
<comment type="caution">
    <text evidence="3">The sequence shown here is derived from an EMBL/GenBank/DDBJ whole genome shotgun (WGS) entry which is preliminary data.</text>
</comment>
<evidence type="ECO:0000313" key="4">
    <source>
        <dbReference type="Proteomes" id="UP000693970"/>
    </source>
</evidence>
<dbReference type="AlphaFoldDB" id="A0A9K3PX90"/>
<protein>
    <submittedName>
        <fullName evidence="3">Uncharacterized protein</fullName>
    </submittedName>
</protein>
<evidence type="ECO:0000256" key="1">
    <source>
        <dbReference type="SAM" id="MobiDB-lite"/>
    </source>
</evidence>
<keyword evidence="2" id="KW-1133">Transmembrane helix</keyword>
<dbReference type="Proteomes" id="UP000693970">
    <property type="component" value="Unassembled WGS sequence"/>
</dbReference>
<name>A0A9K3PX90_9STRA</name>
<keyword evidence="2" id="KW-0812">Transmembrane</keyword>
<reference evidence="3" key="1">
    <citation type="journal article" date="2021" name="Sci. Rep.">
        <title>Diploid genomic architecture of Nitzschia inconspicua, an elite biomass production diatom.</title>
        <authorList>
            <person name="Oliver A."/>
            <person name="Podell S."/>
            <person name="Pinowska A."/>
            <person name="Traller J.C."/>
            <person name="Smith S.R."/>
            <person name="McClure R."/>
            <person name="Beliaev A."/>
            <person name="Bohutskyi P."/>
            <person name="Hill E.A."/>
            <person name="Rabines A."/>
            <person name="Zheng H."/>
            <person name="Allen L.Z."/>
            <person name="Kuo A."/>
            <person name="Grigoriev I.V."/>
            <person name="Allen A.E."/>
            <person name="Hazlebeck D."/>
            <person name="Allen E.E."/>
        </authorList>
    </citation>
    <scope>NUCLEOTIDE SEQUENCE</scope>
    <source>
        <strain evidence="3">Hildebrandi</strain>
    </source>
</reference>
<feature type="compositionally biased region" description="Polar residues" evidence="1">
    <location>
        <begin position="157"/>
        <end position="168"/>
    </location>
</feature>
<feature type="region of interest" description="Disordered" evidence="1">
    <location>
        <begin position="1"/>
        <end position="54"/>
    </location>
</feature>
<sequence>MDGHGVDDDLYSVDENSTRTGARSSELFDSTFKKDHRKRANEAEGSLSSTRRHIRSAERTSLPQAKYVTTMSIDGRNSDEFRKVAEIEAEEAFLSKVPRADFVGEGEEIEKKNRKVLMWSIFAILALLLIVVGVVVGLTAGTFRANDDVESGADPTTFDNIPSTADLC</sequence>
<reference evidence="3" key="2">
    <citation type="submission" date="2021-04" db="EMBL/GenBank/DDBJ databases">
        <authorList>
            <person name="Podell S."/>
        </authorList>
    </citation>
    <scope>NUCLEOTIDE SEQUENCE</scope>
    <source>
        <strain evidence="3">Hildebrandi</strain>
    </source>
</reference>
<feature type="compositionally biased region" description="Polar residues" evidence="1">
    <location>
        <begin position="14"/>
        <end position="23"/>
    </location>
</feature>
<dbReference type="EMBL" id="JAGRRH010000010">
    <property type="protein sequence ID" value="KAG7362741.1"/>
    <property type="molecule type" value="Genomic_DNA"/>
</dbReference>
<organism evidence="3 4">
    <name type="scientific">Nitzschia inconspicua</name>
    <dbReference type="NCBI Taxonomy" id="303405"/>
    <lineage>
        <taxon>Eukaryota</taxon>
        <taxon>Sar</taxon>
        <taxon>Stramenopiles</taxon>
        <taxon>Ochrophyta</taxon>
        <taxon>Bacillariophyta</taxon>
        <taxon>Bacillariophyceae</taxon>
        <taxon>Bacillariophycidae</taxon>
        <taxon>Bacillariales</taxon>
        <taxon>Bacillariaceae</taxon>
        <taxon>Nitzschia</taxon>
    </lineage>
</organism>
<feature type="region of interest" description="Disordered" evidence="1">
    <location>
        <begin position="149"/>
        <end position="168"/>
    </location>
</feature>
<evidence type="ECO:0000313" key="3">
    <source>
        <dbReference type="EMBL" id="KAG7362741.1"/>
    </source>
</evidence>
<keyword evidence="2" id="KW-0472">Membrane</keyword>
<feature type="transmembrane region" description="Helical" evidence="2">
    <location>
        <begin position="116"/>
        <end position="140"/>
    </location>
</feature>
<gene>
    <name evidence="3" type="ORF">IV203_026101</name>
</gene>
<proteinExistence type="predicted"/>
<keyword evidence="4" id="KW-1185">Reference proteome</keyword>
<accession>A0A9K3PX90</accession>